<accession>C0CNQ7</accession>
<gene>
    <name evidence="1" type="ORF">RUMHYD_02500</name>
</gene>
<dbReference type="HOGENOM" id="CLU_184411_1_0_9"/>
<protein>
    <submittedName>
        <fullName evidence="1">Uncharacterized protein</fullName>
    </submittedName>
</protein>
<dbReference type="Proteomes" id="UP000003100">
    <property type="component" value="Unassembled WGS sequence"/>
</dbReference>
<comment type="caution">
    <text evidence="1">The sequence shown here is derived from an EMBL/GenBank/DDBJ whole genome shotgun (WGS) entry which is preliminary data.</text>
</comment>
<name>C0CNQ7_BLAHS</name>
<dbReference type="AlphaFoldDB" id="C0CNQ7"/>
<proteinExistence type="predicted"/>
<evidence type="ECO:0000313" key="1">
    <source>
        <dbReference type="EMBL" id="EEG48605.1"/>
    </source>
</evidence>
<evidence type="ECO:0000313" key="2">
    <source>
        <dbReference type="Proteomes" id="UP000003100"/>
    </source>
</evidence>
<sequence>MSRKTGKPLKKELRDYQEAGVTLWLDGHPSTPKKIVKAHKLAENGVYMRDYVENEKGEIAKLKFDFVKTKK</sequence>
<keyword evidence="2" id="KW-1185">Reference proteome</keyword>
<dbReference type="eggNOG" id="ENOG503498W">
    <property type="taxonomic scope" value="Bacteria"/>
</dbReference>
<reference evidence="1 2" key="2">
    <citation type="submission" date="2009-02" db="EMBL/GenBank/DDBJ databases">
        <title>Draft genome sequence of Blautia hydrogenotrophica DSM 10507 (Ruminococcus hydrogenotrophicus DSM 10507).</title>
        <authorList>
            <person name="Sudarsanam P."/>
            <person name="Ley R."/>
            <person name="Guruge J."/>
            <person name="Turnbaugh P.J."/>
            <person name="Mahowald M."/>
            <person name="Liep D."/>
            <person name="Gordon J."/>
        </authorList>
    </citation>
    <scope>NUCLEOTIDE SEQUENCE [LARGE SCALE GENOMIC DNA]</scope>
    <source>
        <strain evidence="2">DSM 10507 / JCM 14656 / S5a33</strain>
    </source>
</reference>
<dbReference type="PATRIC" id="fig|476272.21.peg.1930"/>
<reference evidence="1 2" key="1">
    <citation type="submission" date="2009-01" db="EMBL/GenBank/DDBJ databases">
        <authorList>
            <person name="Fulton L."/>
            <person name="Clifton S."/>
            <person name="Fulton B."/>
            <person name="Xu J."/>
            <person name="Minx P."/>
            <person name="Pepin K.H."/>
            <person name="Johnson M."/>
            <person name="Bhonagiri V."/>
            <person name="Nash W.E."/>
            <person name="Mardis E.R."/>
            <person name="Wilson R.K."/>
        </authorList>
    </citation>
    <scope>NUCLEOTIDE SEQUENCE [LARGE SCALE GENOMIC DNA]</scope>
    <source>
        <strain evidence="2">DSM 10507 / JCM 14656 / S5a33</strain>
    </source>
</reference>
<organism evidence="1 2">
    <name type="scientific">Blautia hydrogenotrophica (strain DSM 10507 / JCM 14656 / S5a33)</name>
    <name type="common">Ruminococcus hydrogenotrophicus</name>
    <dbReference type="NCBI Taxonomy" id="476272"/>
    <lineage>
        <taxon>Bacteria</taxon>
        <taxon>Bacillati</taxon>
        <taxon>Bacillota</taxon>
        <taxon>Clostridia</taxon>
        <taxon>Lachnospirales</taxon>
        <taxon>Lachnospiraceae</taxon>
        <taxon>Blautia</taxon>
    </lineage>
</organism>
<dbReference type="GeneID" id="86820815"/>
<dbReference type="RefSeq" id="WP_005949895.1">
    <property type="nucleotide sequence ID" value="NZ_CP136423.1"/>
</dbReference>
<dbReference type="EMBL" id="ACBZ01000135">
    <property type="protein sequence ID" value="EEG48605.1"/>
    <property type="molecule type" value="Genomic_DNA"/>
</dbReference>